<evidence type="ECO:0000313" key="4">
    <source>
        <dbReference type="Proteomes" id="UP000799429"/>
    </source>
</evidence>
<dbReference type="OrthoDB" id="69641at2759"/>
<evidence type="ECO:0000259" key="2">
    <source>
        <dbReference type="Pfam" id="PF01205"/>
    </source>
</evidence>
<keyword evidence="3" id="KW-0687">Ribonucleoprotein</keyword>
<gene>
    <name evidence="3" type="ORF">M501DRAFT_989602</name>
</gene>
<sequence length="242" mass="27290">MSLKRPRSSSSASSIYVSSSIEDRKSTFLAHYSPSPTADVRAIQNQTVLKTASHRVAAWRIPSTQQTLDSRNRIYKTGYDDDGENNAGRKLLRVLEETDVVGAVVVARWYGGILLGPVRFTHIERCAQDVISTWKHKQRCAESENPKQKAQKIVDDKKEKNRLTHELIERDGNIVVLRELLRDTLAKKLNSPGSRKTQTPTKIPDYNKLGLEALIRLNKAKDATITWLLKEIEEAESSLQIG</sequence>
<protein>
    <submittedName>
        <fullName evidence="3">Ribosomal protein S5 domain 2-like protein</fullName>
    </submittedName>
</protein>
<dbReference type="Gene3D" id="3.30.230.30">
    <property type="entry name" value="Impact, N-terminal domain"/>
    <property type="match status" value="1"/>
</dbReference>
<dbReference type="AlphaFoldDB" id="A0A9P4S3M5"/>
<dbReference type="InterPro" id="IPR020568">
    <property type="entry name" value="Ribosomal_Su5_D2-typ_SF"/>
</dbReference>
<evidence type="ECO:0000313" key="3">
    <source>
        <dbReference type="EMBL" id="KAF2834667.1"/>
    </source>
</evidence>
<keyword evidence="3" id="KW-0689">Ribosomal protein</keyword>
<dbReference type="InterPro" id="IPR023582">
    <property type="entry name" value="Impact"/>
</dbReference>
<dbReference type="InterPro" id="IPR001498">
    <property type="entry name" value="Impact_N"/>
</dbReference>
<accession>A0A9P4S3M5</accession>
<dbReference type="SUPFAM" id="SSF54211">
    <property type="entry name" value="Ribosomal protein S5 domain 2-like"/>
    <property type="match status" value="1"/>
</dbReference>
<dbReference type="GO" id="GO:0140469">
    <property type="term" value="P:GCN2-mediated signaling"/>
    <property type="evidence" value="ECO:0007669"/>
    <property type="project" value="TreeGrafter"/>
</dbReference>
<comment type="caution">
    <text evidence="3">The sequence shown here is derived from an EMBL/GenBank/DDBJ whole genome shotgun (WGS) entry which is preliminary data.</text>
</comment>
<organism evidence="3 4">
    <name type="scientific">Patellaria atrata CBS 101060</name>
    <dbReference type="NCBI Taxonomy" id="1346257"/>
    <lineage>
        <taxon>Eukaryota</taxon>
        <taxon>Fungi</taxon>
        <taxon>Dikarya</taxon>
        <taxon>Ascomycota</taxon>
        <taxon>Pezizomycotina</taxon>
        <taxon>Dothideomycetes</taxon>
        <taxon>Dothideomycetes incertae sedis</taxon>
        <taxon>Patellariales</taxon>
        <taxon>Patellariaceae</taxon>
        <taxon>Patellaria</taxon>
    </lineage>
</organism>
<dbReference type="Pfam" id="PF01205">
    <property type="entry name" value="Impact_N"/>
    <property type="match status" value="1"/>
</dbReference>
<dbReference type="EMBL" id="MU006116">
    <property type="protein sequence ID" value="KAF2834667.1"/>
    <property type="molecule type" value="Genomic_DNA"/>
</dbReference>
<feature type="domain" description="Impact N-terminal" evidence="2">
    <location>
        <begin position="24"/>
        <end position="131"/>
    </location>
</feature>
<reference evidence="3" key="1">
    <citation type="journal article" date="2020" name="Stud. Mycol.">
        <title>101 Dothideomycetes genomes: a test case for predicting lifestyles and emergence of pathogens.</title>
        <authorList>
            <person name="Haridas S."/>
            <person name="Albert R."/>
            <person name="Binder M."/>
            <person name="Bloem J."/>
            <person name="Labutti K."/>
            <person name="Salamov A."/>
            <person name="Andreopoulos B."/>
            <person name="Baker S."/>
            <person name="Barry K."/>
            <person name="Bills G."/>
            <person name="Bluhm B."/>
            <person name="Cannon C."/>
            <person name="Castanera R."/>
            <person name="Culley D."/>
            <person name="Daum C."/>
            <person name="Ezra D."/>
            <person name="Gonzalez J."/>
            <person name="Henrissat B."/>
            <person name="Kuo A."/>
            <person name="Liang C."/>
            <person name="Lipzen A."/>
            <person name="Lutzoni F."/>
            <person name="Magnuson J."/>
            <person name="Mondo S."/>
            <person name="Nolan M."/>
            <person name="Ohm R."/>
            <person name="Pangilinan J."/>
            <person name="Park H.-J."/>
            <person name="Ramirez L."/>
            <person name="Alfaro M."/>
            <person name="Sun H."/>
            <person name="Tritt A."/>
            <person name="Yoshinaga Y."/>
            <person name="Zwiers L.-H."/>
            <person name="Turgeon B."/>
            <person name="Goodwin S."/>
            <person name="Spatafora J."/>
            <person name="Crous P."/>
            <person name="Grigoriev I."/>
        </authorList>
    </citation>
    <scope>NUCLEOTIDE SEQUENCE</scope>
    <source>
        <strain evidence="3">CBS 101060</strain>
    </source>
</reference>
<dbReference type="PANTHER" id="PTHR16301">
    <property type="entry name" value="IMPACT-RELATED"/>
    <property type="match status" value="1"/>
</dbReference>
<dbReference type="InterPro" id="IPR036956">
    <property type="entry name" value="Impact_N_sf"/>
</dbReference>
<dbReference type="Proteomes" id="UP000799429">
    <property type="component" value="Unassembled WGS sequence"/>
</dbReference>
<name>A0A9P4S3M5_9PEZI</name>
<dbReference type="GO" id="GO:0005737">
    <property type="term" value="C:cytoplasm"/>
    <property type="evidence" value="ECO:0007669"/>
    <property type="project" value="TreeGrafter"/>
</dbReference>
<dbReference type="PANTHER" id="PTHR16301:SF25">
    <property type="entry name" value="PROTEIN IMPACT"/>
    <property type="match status" value="1"/>
</dbReference>
<proteinExistence type="inferred from homology"/>
<comment type="similarity">
    <text evidence="1">Belongs to the IMPACT family.</text>
</comment>
<dbReference type="GO" id="GO:0006446">
    <property type="term" value="P:regulation of translational initiation"/>
    <property type="evidence" value="ECO:0007669"/>
    <property type="project" value="TreeGrafter"/>
</dbReference>
<dbReference type="GO" id="GO:0005840">
    <property type="term" value="C:ribosome"/>
    <property type="evidence" value="ECO:0007669"/>
    <property type="project" value="UniProtKB-KW"/>
</dbReference>
<evidence type="ECO:0000256" key="1">
    <source>
        <dbReference type="ARBA" id="ARBA00007665"/>
    </source>
</evidence>
<keyword evidence="4" id="KW-1185">Reference proteome</keyword>